<evidence type="ECO:0000313" key="11">
    <source>
        <dbReference type="Proteomes" id="UP000703269"/>
    </source>
</evidence>
<keyword evidence="7" id="KW-0539">Nucleus</keyword>
<dbReference type="AlphaFoldDB" id="A0A9P3LHW1"/>
<evidence type="ECO:0000256" key="5">
    <source>
        <dbReference type="ARBA" id="ARBA00022895"/>
    </source>
</evidence>
<dbReference type="InterPro" id="IPR040260">
    <property type="entry name" value="RFA2-like"/>
</dbReference>
<evidence type="ECO:0000313" key="10">
    <source>
        <dbReference type="EMBL" id="GJE94557.1"/>
    </source>
</evidence>
<dbReference type="EMBL" id="BPQB01000041">
    <property type="protein sequence ID" value="GJE94557.1"/>
    <property type="molecule type" value="Genomic_DNA"/>
</dbReference>
<name>A0A9P3LHW1_9APHY</name>
<keyword evidence="6" id="KW-0238">DNA-binding</keyword>
<dbReference type="Gene3D" id="2.40.50.140">
    <property type="entry name" value="Nucleic acid-binding proteins"/>
    <property type="match status" value="1"/>
</dbReference>
<dbReference type="Proteomes" id="UP000703269">
    <property type="component" value="Unassembled WGS sequence"/>
</dbReference>
<keyword evidence="4" id="KW-0158">Chromosome</keyword>
<keyword evidence="5" id="KW-0779">Telomere</keyword>
<sequence length="279" mass="30156">MNAAKLRPRSPAPREEQPPPKRTRLSSPALQGSAAEGDARRTPHTHSQLWKWTLTADAVAPCRIQDILALQECEGAKAGVDPDFFWLGRVPCRSVLTCGVIVGVQQYELRTAYFLDDGTGMIECSLRHNLVQPPSSPRKPSSSAMAKYQPPKRPAASGSQRPLEPPKPLAAVGDIVRVVGRVLNRWSSRIINAEKIVVCKDPTEEPLHWLAVADLHKAWYHPPNPEPFTIPQPKTQPTKANAATSQPAPSLSVSQSKASNASSAPSTPSTSATSVGVPR</sequence>
<reference evidence="10 11" key="1">
    <citation type="submission" date="2021-08" db="EMBL/GenBank/DDBJ databases">
        <title>Draft Genome Sequence of Phanerochaete sordida strain YK-624.</title>
        <authorList>
            <person name="Mori T."/>
            <person name="Dohra H."/>
            <person name="Suzuki T."/>
            <person name="Kawagishi H."/>
            <person name="Hirai H."/>
        </authorList>
    </citation>
    <scope>NUCLEOTIDE SEQUENCE [LARGE SCALE GENOMIC DNA]</scope>
    <source>
        <strain evidence="10 11">YK-624</strain>
    </source>
</reference>
<dbReference type="PANTHER" id="PTHR13989">
    <property type="entry name" value="REPLICATION PROTEIN A-RELATED"/>
    <property type="match status" value="1"/>
</dbReference>
<dbReference type="InterPro" id="IPR012340">
    <property type="entry name" value="NA-bd_OB-fold"/>
</dbReference>
<evidence type="ECO:0000256" key="7">
    <source>
        <dbReference type="ARBA" id="ARBA00023242"/>
    </source>
</evidence>
<evidence type="ECO:0000256" key="3">
    <source>
        <dbReference type="ARBA" id="ARBA00017411"/>
    </source>
</evidence>
<organism evidence="10 11">
    <name type="scientific">Phanerochaete sordida</name>
    <dbReference type="NCBI Taxonomy" id="48140"/>
    <lineage>
        <taxon>Eukaryota</taxon>
        <taxon>Fungi</taxon>
        <taxon>Dikarya</taxon>
        <taxon>Basidiomycota</taxon>
        <taxon>Agaricomycotina</taxon>
        <taxon>Agaricomycetes</taxon>
        <taxon>Polyporales</taxon>
        <taxon>Phanerochaetaceae</taxon>
        <taxon>Phanerochaete</taxon>
    </lineage>
</organism>
<feature type="compositionally biased region" description="Low complexity" evidence="9">
    <location>
        <begin position="250"/>
        <end position="279"/>
    </location>
</feature>
<dbReference type="GO" id="GO:0005634">
    <property type="term" value="C:nucleus"/>
    <property type="evidence" value="ECO:0007669"/>
    <property type="project" value="UniProtKB-SubCell"/>
</dbReference>
<evidence type="ECO:0000256" key="4">
    <source>
        <dbReference type="ARBA" id="ARBA00022454"/>
    </source>
</evidence>
<accession>A0A9P3LHW1</accession>
<feature type="region of interest" description="Disordered" evidence="9">
    <location>
        <begin position="223"/>
        <end position="279"/>
    </location>
</feature>
<evidence type="ECO:0000256" key="9">
    <source>
        <dbReference type="SAM" id="MobiDB-lite"/>
    </source>
</evidence>
<gene>
    <name evidence="10" type="ORF">PsYK624_107270</name>
</gene>
<dbReference type="SUPFAM" id="SSF50249">
    <property type="entry name" value="Nucleic acid-binding proteins"/>
    <property type="match status" value="1"/>
</dbReference>
<evidence type="ECO:0000256" key="6">
    <source>
        <dbReference type="ARBA" id="ARBA00023125"/>
    </source>
</evidence>
<dbReference type="OrthoDB" id="77828at2759"/>
<feature type="region of interest" description="Disordered" evidence="9">
    <location>
        <begin position="129"/>
        <end position="167"/>
    </location>
</feature>
<dbReference type="GO" id="GO:0003677">
    <property type="term" value="F:DNA binding"/>
    <property type="evidence" value="ECO:0007669"/>
    <property type="project" value="UniProtKB-KW"/>
</dbReference>
<proteinExistence type="predicted"/>
<keyword evidence="11" id="KW-1185">Reference proteome</keyword>
<comment type="subcellular location">
    <subcellularLocation>
        <location evidence="2">Chromosome</location>
        <location evidence="2">Telomere</location>
    </subcellularLocation>
    <subcellularLocation>
        <location evidence="1">Nucleus</location>
    </subcellularLocation>
</comment>
<evidence type="ECO:0000256" key="8">
    <source>
        <dbReference type="ARBA" id="ARBA00030039"/>
    </source>
</evidence>
<protein>
    <recommendedName>
        <fullName evidence="3">CST complex subunit STN1</fullName>
    </recommendedName>
    <alternativeName>
        <fullName evidence="8">Suppressor of cdc thirteen homolog</fullName>
    </alternativeName>
</protein>
<comment type="caution">
    <text evidence="10">The sequence shown here is derived from an EMBL/GenBank/DDBJ whole genome shotgun (WGS) entry which is preliminary data.</text>
</comment>
<evidence type="ECO:0000256" key="1">
    <source>
        <dbReference type="ARBA" id="ARBA00004123"/>
    </source>
</evidence>
<dbReference type="PANTHER" id="PTHR13989:SF33">
    <property type="entry name" value="CST COMPLEX SUBUNIT STN1"/>
    <property type="match status" value="1"/>
</dbReference>
<evidence type="ECO:0000256" key="2">
    <source>
        <dbReference type="ARBA" id="ARBA00004574"/>
    </source>
</evidence>
<feature type="compositionally biased region" description="Polar residues" evidence="9">
    <location>
        <begin position="232"/>
        <end position="249"/>
    </location>
</feature>
<dbReference type="GO" id="GO:0000781">
    <property type="term" value="C:chromosome, telomeric region"/>
    <property type="evidence" value="ECO:0007669"/>
    <property type="project" value="UniProtKB-SubCell"/>
</dbReference>
<feature type="region of interest" description="Disordered" evidence="9">
    <location>
        <begin position="1"/>
        <end position="44"/>
    </location>
</feature>